<evidence type="ECO:0000313" key="2">
    <source>
        <dbReference type="Proteomes" id="UP000035199"/>
    </source>
</evidence>
<sequence>MWEFLSPTQSRATNEYYRQWLGRDLVVIARRIDCDDAVCVPRGRNEPVYLIHEHCDPDWAELYRWDTRAEFEELLAEGETAWQKFQEG</sequence>
<name>A0A0G3GZD5_9CORY</name>
<proteinExistence type="predicted"/>
<evidence type="ECO:0000313" key="1">
    <source>
        <dbReference type="EMBL" id="AKK06526.1"/>
    </source>
</evidence>
<dbReference type="KEGG" id="cmv:CMUST_11055"/>
<reference evidence="2" key="2">
    <citation type="submission" date="2015-05" db="EMBL/GenBank/DDBJ databases">
        <title>Complete genome sequence of Corynebacterium mustelae DSM 45274, isolated from various tissues of a male ferret with lethal sepsis.</title>
        <authorList>
            <person name="Ruckert C."/>
            <person name="Albersmeier A."/>
            <person name="Winkler A."/>
            <person name="Tauch A."/>
        </authorList>
    </citation>
    <scope>NUCLEOTIDE SEQUENCE [LARGE SCALE GENOMIC DNA]</scope>
    <source>
        <strain evidence="2">DSM 45274</strain>
    </source>
</reference>
<dbReference type="EMBL" id="CP011542">
    <property type="protein sequence ID" value="AKK06526.1"/>
    <property type="molecule type" value="Genomic_DNA"/>
</dbReference>
<reference evidence="1 2" key="1">
    <citation type="journal article" date="2015" name="Genome Announc.">
        <title>Complete Genome Sequence of the Type Strain Corynebacterium mustelae DSM 45274, Isolated from Various Tissues of a Male Ferret with Lethal Sepsis.</title>
        <authorList>
            <person name="Ruckert C."/>
            <person name="Eimer J."/>
            <person name="Winkler A."/>
            <person name="Tauch A."/>
        </authorList>
    </citation>
    <scope>NUCLEOTIDE SEQUENCE [LARGE SCALE GENOMIC DNA]</scope>
    <source>
        <strain evidence="1 2">DSM 45274</strain>
    </source>
</reference>
<keyword evidence="2" id="KW-1185">Reference proteome</keyword>
<dbReference type="PATRIC" id="fig|571915.4.peg.2355"/>
<dbReference type="STRING" id="571915.CMUST_11055"/>
<gene>
    <name evidence="1" type="ORF">CMUST_11055</name>
</gene>
<dbReference type="AlphaFoldDB" id="A0A0G3GZD5"/>
<accession>A0A0G3GZD5</accession>
<protein>
    <submittedName>
        <fullName evidence="1">Uncharacterized protein</fullName>
    </submittedName>
</protein>
<dbReference type="Proteomes" id="UP000035199">
    <property type="component" value="Chromosome"/>
</dbReference>
<organism evidence="1 2">
    <name type="scientific">Corynebacterium mustelae</name>
    <dbReference type="NCBI Taxonomy" id="571915"/>
    <lineage>
        <taxon>Bacteria</taxon>
        <taxon>Bacillati</taxon>
        <taxon>Actinomycetota</taxon>
        <taxon>Actinomycetes</taxon>
        <taxon>Mycobacteriales</taxon>
        <taxon>Corynebacteriaceae</taxon>
        <taxon>Corynebacterium</taxon>
    </lineage>
</organism>